<evidence type="ECO:0000259" key="4">
    <source>
        <dbReference type="Pfam" id="PF00881"/>
    </source>
</evidence>
<dbReference type="Pfam" id="PF00881">
    <property type="entry name" value="Nitroreductase"/>
    <property type="match status" value="1"/>
</dbReference>
<organism evidence="5 6">
    <name type="scientific">Longibacter salinarum</name>
    <dbReference type="NCBI Taxonomy" id="1850348"/>
    <lineage>
        <taxon>Bacteria</taxon>
        <taxon>Pseudomonadati</taxon>
        <taxon>Rhodothermota</taxon>
        <taxon>Rhodothermia</taxon>
        <taxon>Rhodothermales</taxon>
        <taxon>Salisaetaceae</taxon>
        <taxon>Longibacter</taxon>
    </lineage>
</organism>
<proteinExistence type="predicted"/>
<accession>A0A2A8CZ66</accession>
<evidence type="ECO:0000256" key="3">
    <source>
        <dbReference type="ARBA" id="ARBA00023002"/>
    </source>
</evidence>
<keyword evidence="2" id="KW-0288">FMN</keyword>
<dbReference type="InterPro" id="IPR050627">
    <property type="entry name" value="Nitroreductase/BluB"/>
</dbReference>
<dbReference type="InterPro" id="IPR029479">
    <property type="entry name" value="Nitroreductase"/>
</dbReference>
<evidence type="ECO:0000313" key="6">
    <source>
        <dbReference type="Proteomes" id="UP000220102"/>
    </source>
</evidence>
<feature type="domain" description="Nitroreductase" evidence="4">
    <location>
        <begin position="31"/>
        <end position="198"/>
    </location>
</feature>
<dbReference type="CDD" id="cd02144">
    <property type="entry name" value="iodotyrosine_dehalogenase"/>
    <property type="match status" value="1"/>
</dbReference>
<dbReference type="PANTHER" id="PTHR23026">
    <property type="entry name" value="NADPH NITROREDUCTASE"/>
    <property type="match status" value="1"/>
</dbReference>
<dbReference type="OrthoDB" id="9809288at2"/>
<evidence type="ECO:0000256" key="2">
    <source>
        <dbReference type="ARBA" id="ARBA00022643"/>
    </source>
</evidence>
<dbReference type="InterPro" id="IPR000415">
    <property type="entry name" value="Nitroreductase-like"/>
</dbReference>
<evidence type="ECO:0000313" key="5">
    <source>
        <dbReference type="EMBL" id="PEN13920.1"/>
    </source>
</evidence>
<keyword evidence="1" id="KW-0285">Flavoprotein</keyword>
<dbReference type="SUPFAM" id="SSF55469">
    <property type="entry name" value="FMN-dependent nitroreductase-like"/>
    <property type="match status" value="1"/>
</dbReference>
<dbReference type="EMBL" id="PDEQ01000003">
    <property type="protein sequence ID" value="PEN13920.1"/>
    <property type="molecule type" value="Genomic_DNA"/>
</dbReference>
<reference evidence="5 6" key="1">
    <citation type="submission" date="2017-10" db="EMBL/GenBank/DDBJ databases">
        <title>Draft genome of Longibacter Salinarum.</title>
        <authorList>
            <person name="Goh K.M."/>
            <person name="Shamsir M.S."/>
            <person name="Lim S.W."/>
        </authorList>
    </citation>
    <scope>NUCLEOTIDE SEQUENCE [LARGE SCALE GENOMIC DNA]</scope>
    <source>
        <strain evidence="5 6">KCTC 52045</strain>
    </source>
</reference>
<gene>
    <name evidence="5" type="ORF">CRI94_07645</name>
</gene>
<protein>
    <submittedName>
        <fullName evidence="5">Nitroreductase family protein</fullName>
    </submittedName>
</protein>
<keyword evidence="3" id="KW-0560">Oxidoreductase</keyword>
<keyword evidence="6" id="KW-1185">Reference proteome</keyword>
<dbReference type="RefSeq" id="WP_098075082.1">
    <property type="nucleotide sequence ID" value="NZ_PDEQ01000003.1"/>
</dbReference>
<evidence type="ECO:0000256" key="1">
    <source>
        <dbReference type="ARBA" id="ARBA00022630"/>
    </source>
</evidence>
<dbReference type="Gene3D" id="3.40.109.10">
    <property type="entry name" value="NADH Oxidase"/>
    <property type="match status" value="1"/>
</dbReference>
<dbReference type="GO" id="GO:0016491">
    <property type="term" value="F:oxidoreductase activity"/>
    <property type="evidence" value="ECO:0007669"/>
    <property type="project" value="UniProtKB-KW"/>
</dbReference>
<comment type="caution">
    <text evidence="5">The sequence shown here is derived from an EMBL/GenBank/DDBJ whole genome shotgun (WGS) entry which is preliminary data.</text>
</comment>
<dbReference type="AlphaFoldDB" id="A0A2A8CZ66"/>
<name>A0A2A8CZ66_9BACT</name>
<sequence length="221" mass="25793">MSYTPVPLNFDVNSPEEMEERARSFFEEMNRRRSVRDFSDRDVPRELIEYAIRTASTAPSGAHRQPWTFVAVNNADLKREIREAVEEEEKKNYDERMTDEWLEALHPIGTDWQKPFLETVPWIVVCFAQNYGVDENGEKVKHYYVQESVGIACGFFIATLHHMGLATLTHTPAPMRFLTDILNRPDNERPYILFPIGYPADDAEVPNLSRRDLDDVVQWNR</sequence>
<dbReference type="Proteomes" id="UP000220102">
    <property type="component" value="Unassembled WGS sequence"/>
</dbReference>
<dbReference type="PANTHER" id="PTHR23026:SF90">
    <property type="entry name" value="IODOTYROSINE DEIODINASE 1"/>
    <property type="match status" value="1"/>
</dbReference>